<dbReference type="InterPro" id="IPR036514">
    <property type="entry name" value="SGNH_hydro_sf"/>
</dbReference>
<evidence type="ECO:0000256" key="2">
    <source>
        <dbReference type="SAM" id="SignalP"/>
    </source>
</evidence>
<dbReference type="SUPFAM" id="SSF52266">
    <property type="entry name" value="SGNH hydrolase"/>
    <property type="match status" value="1"/>
</dbReference>
<protein>
    <submittedName>
        <fullName evidence="4">Lipase</fullName>
    </submittedName>
</protein>
<accession>A0ABQ2N7Y4</accession>
<proteinExistence type="predicted"/>
<dbReference type="Proteomes" id="UP000655410">
    <property type="component" value="Unassembled WGS sequence"/>
</dbReference>
<reference evidence="5" key="1">
    <citation type="journal article" date="2019" name="Int. J. Syst. Evol. Microbiol.">
        <title>The Global Catalogue of Microorganisms (GCM) 10K type strain sequencing project: providing services to taxonomists for standard genome sequencing and annotation.</title>
        <authorList>
            <consortium name="The Broad Institute Genomics Platform"/>
            <consortium name="The Broad Institute Genome Sequencing Center for Infectious Disease"/>
            <person name="Wu L."/>
            <person name="Ma J."/>
        </authorList>
    </citation>
    <scope>NUCLEOTIDE SEQUENCE [LARGE SCALE GENOMIC DNA]</scope>
    <source>
        <strain evidence="5">CGMCC 4.7371</strain>
    </source>
</reference>
<dbReference type="RefSeq" id="WP_188783225.1">
    <property type="nucleotide sequence ID" value="NZ_BMNI01000002.1"/>
</dbReference>
<dbReference type="PROSITE" id="PS51257">
    <property type="entry name" value="PROKAR_LIPOPROTEIN"/>
    <property type="match status" value="1"/>
</dbReference>
<dbReference type="PANTHER" id="PTHR37981">
    <property type="entry name" value="LIPASE 2"/>
    <property type="match status" value="1"/>
</dbReference>
<feature type="compositionally biased region" description="Basic and acidic residues" evidence="1">
    <location>
        <begin position="44"/>
        <end position="60"/>
    </location>
</feature>
<feature type="domain" description="SGNH hydrolase-type esterase" evidence="3">
    <location>
        <begin position="70"/>
        <end position="308"/>
    </location>
</feature>
<feature type="region of interest" description="Disordered" evidence="1">
    <location>
        <begin position="26"/>
        <end position="63"/>
    </location>
</feature>
<dbReference type="EMBL" id="BMNI01000002">
    <property type="protein sequence ID" value="GGO87875.1"/>
    <property type="molecule type" value="Genomic_DNA"/>
</dbReference>
<dbReference type="InterPro" id="IPR013830">
    <property type="entry name" value="SGNH_hydro"/>
</dbReference>
<gene>
    <name evidence="4" type="ORF">GCM10011584_13540</name>
</gene>
<dbReference type="PANTHER" id="PTHR37981:SF1">
    <property type="entry name" value="SGNH HYDROLASE-TYPE ESTERASE DOMAIN-CONTAINING PROTEIN"/>
    <property type="match status" value="1"/>
</dbReference>
<comment type="caution">
    <text evidence="4">The sequence shown here is derived from an EMBL/GenBank/DDBJ whole genome shotgun (WGS) entry which is preliminary data.</text>
</comment>
<name>A0ABQ2N7Y4_9ACTN</name>
<dbReference type="Gene3D" id="3.40.50.1110">
    <property type="entry name" value="SGNH hydrolase"/>
    <property type="match status" value="1"/>
</dbReference>
<evidence type="ECO:0000313" key="5">
    <source>
        <dbReference type="Proteomes" id="UP000655410"/>
    </source>
</evidence>
<dbReference type="CDD" id="cd01823">
    <property type="entry name" value="SEST_like"/>
    <property type="match status" value="1"/>
</dbReference>
<sequence length="322" mass="33794">MTNAPGRAAVAAALLTLLTLTACGSGQPTTPAARSAGAGPRTTSDSRADSRAGSRPDNHAGGHRYHRYVALGDSYTAAPFVTAGSARNPCVRSGANYPHLLARALGVRLVDRSCTGADIPNLTQGQLLRTGTAAPQVAAVTAGTDLVTVGIGGNPAAAQAWFEVCPALRARDPHGSPCRDHFSAASEGGTDLVTGLVRQERRQLADLLSVLHRRAPHARILLVGYPAIFPEKGQCPRVLTLADGDVAYARATLLRLNAMIERAAATGRAEYVDVYAATRGHDVCASDPWIQGREDALGVALAYHPHAEEQRAVADLLLRRVR</sequence>
<dbReference type="Pfam" id="PF13472">
    <property type="entry name" value="Lipase_GDSL_2"/>
    <property type="match status" value="1"/>
</dbReference>
<evidence type="ECO:0000256" key="1">
    <source>
        <dbReference type="SAM" id="MobiDB-lite"/>
    </source>
</evidence>
<evidence type="ECO:0000313" key="4">
    <source>
        <dbReference type="EMBL" id="GGO87875.1"/>
    </source>
</evidence>
<feature type="chain" id="PRO_5045039948" evidence="2">
    <location>
        <begin position="25"/>
        <end position="322"/>
    </location>
</feature>
<evidence type="ECO:0000259" key="3">
    <source>
        <dbReference type="Pfam" id="PF13472"/>
    </source>
</evidence>
<dbReference type="InterPro" id="IPR037460">
    <property type="entry name" value="SEST-like"/>
</dbReference>
<organism evidence="4 5">
    <name type="scientific">Nocardioides phosphati</name>
    <dbReference type="NCBI Taxonomy" id="1867775"/>
    <lineage>
        <taxon>Bacteria</taxon>
        <taxon>Bacillati</taxon>
        <taxon>Actinomycetota</taxon>
        <taxon>Actinomycetes</taxon>
        <taxon>Propionibacteriales</taxon>
        <taxon>Nocardioidaceae</taxon>
        <taxon>Nocardioides</taxon>
    </lineage>
</organism>
<keyword evidence="2" id="KW-0732">Signal</keyword>
<feature type="signal peptide" evidence="2">
    <location>
        <begin position="1"/>
        <end position="24"/>
    </location>
</feature>
<keyword evidence="5" id="KW-1185">Reference proteome</keyword>